<gene>
    <name evidence="2" type="ORF">HINF_LOCUS37433</name>
    <name evidence="3" type="ORF">HINF_LOCUS60521</name>
</gene>
<proteinExistence type="predicted"/>
<dbReference type="AlphaFoldDB" id="A0AA86Q521"/>
<evidence type="ECO:0000256" key="1">
    <source>
        <dbReference type="SAM" id="Phobius"/>
    </source>
</evidence>
<evidence type="ECO:0000313" key="4">
    <source>
        <dbReference type="Proteomes" id="UP001642409"/>
    </source>
</evidence>
<feature type="transmembrane region" description="Helical" evidence="1">
    <location>
        <begin position="27"/>
        <end position="45"/>
    </location>
</feature>
<accession>A0AA86Q521</accession>
<dbReference type="EMBL" id="CAXDID020000355">
    <property type="protein sequence ID" value="CAL6081729.1"/>
    <property type="molecule type" value="Genomic_DNA"/>
</dbReference>
<comment type="caution">
    <text evidence="2">The sequence shown here is derived from an EMBL/GenBank/DDBJ whole genome shotgun (WGS) entry which is preliminary data.</text>
</comment>
<reference evidence="3 4" key="2">
    <citation type="submission" date="2024-07" db="EMBL/GenBank/DDBJ databases">
        <authorList>
            <person name="Akdeniz Z."/>
        </authorList>
    </citation>
    <scope>NUCLEOTIDE SEQUENCE [LARGE SCALE GENOMIC DNA]</scope>
</reference>
<keyword evidence="1" id="KW-0472">Membrane</keyword>
<keyword evidence="4" id="KW-1185">Reference proteome</keyword>
<dbReference type="Proteomes" id="UP001642409">
    <property type="component" value="Unassembled WGS sequence"/>
</dbReference>
<name>A0AA86Q521_9EUKA</name>
<sequence>MSCQFVIIVEKIVGVSQLLLDLEFKNFVFIIVFINVSNVICYFFYVSHCTNCFIIQVSSQKVTCMSVIEAKQALNATITYSQCCTCVNVSNILNMPTMYLLFFHTAFRQGNISVLPFEL</sequence>
<reference evidence="2" key="1">
    <citation type="submission" date="2023-06" db="EMBL/GenBank/DDBJ databases">
        <authorList>
            <person name="Kurt Z."/>
        </authorList>
    </citation>
    <scope>NUCLEOTIDE SEQUENCE</scope>
</reference>
<protein>
    <submittedName>
        <fullName evidence="3">Hypothetical_protein</fullName>
    </submittedName>
</protein>
<evidence type="ECO:0000313" key="2">
    <source>
        <dbReference type="EMBL" id="CAI9949788.1"/>
    </source>
</evidence>
<keyword evidence="1" id="KW-0812">Transmembrane</keyword>
<organism evidence="2">
    <name type="scientific">Hexamita inflata</name>
    <dbReference type="NCBI Taxonomy" id="28002"/>
    <lineage>
        <taxon>Eukaryota</taxon>
        <taxon>Metamonada</taxon>
        <taxon>Diplomonadida</taxon>
        <taxon>Hexamitidae</taxon>
        <taxon>Hexamitinae</taxon>
        <taxon>Hexamita</taxon>
    </lineage>
</organism>
<evidence type="ECO:0000313" key="3">
    <source>
        <dbReference type="EMBL" id="CAL6081729.1"/>
    </source>
</evidence>
<dbReference type="EMBL" id="CATOUU010000804">
    <property type="protein sequence ID" value="CAI9949788.1"/>
    <property type="molecule type" value="Genomic_DNA"/>
</dbReference>
<keyword evidence="1" id="KW-1133">Transmembrane helix</keyword>